<gene>
    <name evidence="2" type="ORF">HDF10_001118</name>
</gene>
<protein>
    <submittedName>
        <fullName evidence="2">Excisionase family DNA binding protein</fullName>
    </submittedName>
</protein>
<dbReference type="EMBL" id="JACHDZ010000001">
    <property type="protein sequence ID" value="MBB5343168.1"/>
    <property type="molecule type" value="Genomic_DNA"/>
</dbReference>
<evidence type="ECO:0000259" key="1">
    <source>
        <dbReference type="Pfam" id="PF12728"/>
    </source>
</evidence>
<feature type="domain" description="Helix-turn-helix" evidence="1">
    <location>
        <begin position="12"/>
        <end position="58"/>
    </location>
</feature>
<dbReference type="AlphaFoldDB" id="A0A7W8J5Y7"/>
<dbReference type="InterPro" id="IPR010093">
    <property type="entry name" value="SinI_DNA-bd"/>
</dbReference>
<dbReference type="NCBIfam" id="TIGR01764">
    <property type="entry name" value="excise"/>
    <property type="match status" value="1"/>
</dbReference>
<reference evidence="2 3" key="1">
    <citation type="submission" date="2020-08" db="EMBL/GenBank/DDBJ databases">
        <title>Genomic Encyclopedia of Type Strains, Phase IV (KMG-V): Genome sequencing to study the core and pangenomes of soil and plant-associated prokaryotes.</title>
        <authorList>
            <person name="Whitman W."/>
        </authorList>
    </citation>
    <scope>NUCLEOTIDE SEQUENCE [LARGE SCALE GENOMIC DNA]</scope>
    <source>
        <strain evidence="2 3">M8US30</strain>
    </source>
</reference>
<dbReference type="InterPro" id="IPR041657">
    <property type="entry name" value="HTH_17"/>
</dbReference>
<name>A0A7W8J5Y7_9BACT</name>
<comment type="caution">
    <text evidence="2">The sequence shown here is derived from an EMBL/GenBank/DDBJ whole genome shotgun (WGS) entry which is preliminary data.</text>
</comment>
<organism evidence="2 3">
    <name type="scientific">Tunturiibacter lichenicola</name>
    <dbReference type="NCBI Taxonomy" id="2051959"/>
    <lineage>
        <taxon>Bacteria</taxon>
        <taxon>Pseudomonadati</taxon>
        <taxon>Acidobacteriota</taxon>
        <taxon>Terriglobia</taxon>
        <taxon>Terriglobales</taxon>
        <taxon>Acidobacteriaceae</taxon>
        <taxon>Tunturiibacter</taxon>
    </lineage>
</organism>
<proteinExistence type="predicted"/>
<sequence length="67" mass="7313">MNTALNQRITISVDEAMSATGIGKTMLYELLGDGSLRSIKLGKKRLIIVESLHELIASMESYGDLSK</sequence>
<dbReference type="GO" id="GO:0003677">
    <property type="term" value="F:DNA binding"/>
    <property type="evidence" value="ECO:0007669"/>
    <property type="project" value="InterPro"/>
</dbReference>
<evidence type="ECO:0000313" key="2">
    <source>
        <dbReference type="EMBL" id="MBB5343168.1"/>
    </source>
</evidence>
<evidence type="ECO:0000313" key="3">
    <source>
        <dbReference type="Proteomes" id="UP000569092"/>
    </source>
</evidence>
<accession>A0A7W8J5Y7</accession>
<dbReference type="Proteomes" id="UP000569092">
    <property type="component" value="Unassembled WGS sequence"/>
</dbReference>
<dbReference type="Pfam" id="PF12728">
    <property type="entry name" value="HTH_17"/>
    <property type="match status" value="1"/>
</dbReference>